<name>A0A916YFS3_9HYPH</name>
<dbReference type="Proteomes" id="UP000613160">
    <property type="component" value="Unassembled WGS sequence"/>
</dbReference>
<reference evidence="1" key="1">
    <citation type="journal article" date="2014" name="Int. J. Syst. Evol. Microbiol.">
        <title>Complete genome sequence of Corynebacterium casei LMG S-19264T (=DSM 44701T), isolated from a smear-ripened cheese.</title>
        <authorList>
            <consortium name="US DOE Joint Genome Institute (JGI-PGF)"/>
            <person name="Walter F."/>
            <person name="Albersmeier A."/>
            <person name="Kalinowski J."/>
            <person name="Ruckert C."/>
        </authorList>
    </citation>
    <scope>NUCLEOTIDE SEQUENCE</scope>
    <source>
        <strain evidence="1">CGMCC 1.15493</strain>
    </source>
</reference>
<gene>
    <name evidence="1" type="ORF">GCM10011335_52640</name>
</gene>
<keyword evidence="2" id="KW-1185">Reference proteome</keyword>
<dbReference type="EMBL" id="BMJJ01000022">
    <property type="protein sequence ID" value="GGD43478.1"/>
    <property type="molecule type" value="Genomic_DNA"/>
</dbReference>
<organism evidence="1 2">
    <name type="scientific">Aureimonas glaciei</name>
    <dbReference type="NCBI Taxonomy" id="1776957"/>
    <lineage>
        <taxon>Bacteria</taxon>
        <taxon>Pseudomonadati</taxon>
        <taxon>Pseudomonadota</taxon>
        <taxon>Alphaproteobacteria</taxon>
        <taxon>Hyphomicrobiales</taxon>
        <taxon>Aurantimonadaceae</taxon>
        <taxon>Aureimonas</taxon>
    </lineage>
</organism>
<evidence type="ECO:0000313" key="2">
    <source>
        <dbReference type="Proteomes" id="UP000613160"/>
    </source>
</evidence>
<reference evidence="1" key="2">
    <citation type="submission" date="2020-09" db="EMBL/GenBank/DDBJ databases">
        <authorList>
            <person name="Sun Q."/>
            <person name="Zhou Y."/>
        </authorList>
    </citation>
    <scope>NUCLEOTIDE SEQUENCE</scope>
    <source>
        <strain evidence="1">CGMCC 1.15493</strain>
    </source>
</reference>
<evidence type="ECO:0000313" key="1">
    <source>
        <dbReference type="EMBL" id="GGD43478.1"/>
    </source>
</evidence>
<accession>A0A916YFS3</accession>
<dbReference type="RefSeq" id="WP_188855422.1">
    <property type="nucleotide sequence ID" value="NZ_BMJJ01000022.1"/>
</dbReference>
<protein>
    <submittedName>
        <fullName evidence="1">Uncharacterized protein</fullName>
    </submittedName>
</protein>
<sequence>MAIRDTIETLLSRYDKALREAFLAAIDDIRNGVTLKAVVEKLERGDVAGAVDVCTAVTNQATGAPA</sequence>
<dbReference type="AlphaFoldDB" id="A0A916YFS3"/>
<proteinExistence type="predicted"/>
<comment type="caution">
    <text evidence="1">The sequence shown here is derived from an EMBL/GenBank/DDBJ whole genome shotgun (WGS) entry which is preliminary data.</text>
</comment>